<keyword evidence="6 7" id="KW-0472">Membrane</keyword>
<dbReference type="AlphaFoldDB" id="A0A936ZZ59"/>
<dbReference type="EMBL" id="JAERQJ010000003">
    <property type="protein sequence ID" value="MBL0683836.1"/>
    <property type="molecule type" value="Genomic_DNA"/>
</dbReference>
<keyword evidence="4 7" id="KW-0812">Transmembrane</keyword>
<sequence>MRFTKLHIKFFNFQISTFHLLGVFGYIFGVLLGVGLAKQVNIQPGIIIILALISMCAFFLLVHISKWLTGQEILVYYHHEISILFFCAVVLYLLKVPILPYLDITLLGVGTFLFFGRIGCHLVGCCHGSPCKYGITYGKQHVEAGFTWYYQNVKLFPVQLIESVYVGAIVGIGCILIINETPPGTVLILYSVFYGLFRFIIEFFRGDPERPLWLGISEAQWTTMILIFITLGFSYLGWLPLYIWHNWVMLILGIIVFFRIIYYYYNESFKIITYKGIKELADGLATLDNLTQNSNSTEGKINIYKTINGFSISIAKEMNNNDFYYCYTISYKKELSSKILRKIALNLKTLRKHYSTFTILRKQNFIYHIVFKDCPYSTPTITPTKLTPNSDLLKI</sequence>
<feature type="transmembrane region" description="Helical" evidence="7">
    <location>
        <begin position="184"/>
        <end position="201"/>
    </location>
</feature>
<feature type="transmembrane region" description="Helical" evidence="7">
    <location>
        <begin position="221"/>
        <end position="241"/>
    </location>
</feature>
<dbReference type="Proteomes" id="UP000651057">
    <property type="component" value="Unassembled WGS sequence"/>
</dbReference>
<feature type="transmembrane region" description="Helical" evidence="7">
    <location>
        <begin position="160"/>
        <end position="178"/>
    </location>
</feature>
<evidence type="ECO:0000256" key="5">
    <source>
        <dbReference type="ARBA" id="ARBA00022989"/>
    </source>
</evidence>
<feature type="transmembrane region" description="Helical" evidence="7">
    <location>
        <begin position="74"/>
        <end position="92"/>
    </location>
</feature>
<protein>
    <submittedName>
        <fullName evidence="8">Prolipoprotein diacylglyceryl transferase</fullName>
    </submittedName>
</protein>
<reference evidence="8" key="1">
    <citation type="submission" date="2021-01" db="EMBL/GenBank/DDBJ databases">
        <authorList>
            <person name="Zhong Y.L."/>
        </authorList>
    </citation>
    <scope>NUCLEOTIDE SEQUENCE</scope>
    <source>
        <strain evidence="8">KCTC 23302</strain>
    </source>
</reference>
<evidence type="ECO:0000256" key="7">
    <source>
        <dbReference type="SAM" id="Phobius"/>
    </source>
</evidence>
<feature type="transmembrane region" description="Helical" evidence="7">
    <location>
        <begin position="247"/>
        <end position="265"/>
    </location>
</feature>
<dbReference type="GO" id="GO:0008961">
    <property type="term" value="F:phosphatidylglycerol-prolipoprotein diacylglyceryl transferase activity"/>
    <property type="evidence" value="ECO:0007669"/>
    <property type="project" value="InterPro"/>
</dbReference>
<comment type="caution">
    <text evidence="8">The sequence shown here is derived from an EMBL/GenBank/DDBJ whole genome shotgun (WGS) entry which is preliminary data.</text>
</comment>
<organism evidence="8 9">
    <name type="scientific">Aquimarina mytili</name>
    <dbReference type="NCBI Taxonomy" id="874423"/>
    <lineage>
        <taxon>Bacteria</taxon>
        <taxon>Pseudomonadati</taxon>
        <taxon>Bacteroidota</taxon>
        <taxon>Flavobacteriia</taxon>
        <taxon>Flavobacteriales</taxon>
        <taxon>Flavobacteriaceae</taxon>
        <taxon>Aquimarina</taxon>
    </lineage>
</organism>
<accession>A0A936ZZ59</accession>
<keyword evidence="5 7" id="KW-1133">Transmembrane helix</keyword>
<keyword evidence="9" id="KW-1185">Reference proteome</keyword>
<dbReference type="Pfam" id="PF01790">
    <property type="entry name" value="LGT"/>
    <property type="match status" value="1"/>
</dbReference>
<dbReference type="PANTHER" id="PTHR30589:SF0">
    <property type="entry name" value="PHOSPHATIDYLGLYCEROL--PROLIPOPROTEIN DIACYLGLYCERYL TRANSFERASE"/>
    <property type="match status" value="1"/>
</dbReference>
<feature type="transmembrane region" description="Helical" evidence="7">
    <location>
        <begin position="42"/>
        <end position="62"/>
    </location>
</feature>
<keyword evidence="3 8" id="KW-0808">Transferase</keyword>
<dbReference type="PANTHER" id="PTHR30589">
    <property type="entry name" value="PROLIPOPROTEIN DIACYLGLYCERYL TRANSFERASE"/>
    <property type="match status" value="1"/>
</dbReference>
<dbReference type="GO" id="GO:0042158">
    <property type="term" value="P:lipoprotein biosynthetic process"/>
    <property type="evidence" value="ECO:0007669"/>
    <property type="project" value="InterPro"/>
</dbReference>
<gene>
    <name evidence="8" type="ORF">JJQ60_09935</name>
</gene>
<evidence type="ECO:0000256" key="3">
    <source>
        <dbReference type="ARBA" id="ARBA00022679"/>
    </source>
</evidence>
<evidence type="ECO:0000256" key="1">
    <source>
        <dbReference type="ARBA" id="ARBA00007150"/>
    </source>
</evidence>
<comment type="similarity">
    <text evidence="1">Belongs to the Lgt family.</text>
</comment>
<name>A0A936ZZ59_9FLAO</name>
<evidence type="ECO:0000256" key="2">
    <source>
        <dbReference type="ARBA" id="ARBA00022475"/>
    </source>
</evidence>
<feature type="transmembrane region" description="Helical" evidence="7">
    <location>
        <begin position="12"/>
        <end position="36"/>
    </location>
</feature>
<proteinExistence type="inferred from homology"/>
<evidence type="ECO:0000313" key="9">
    <source>
        <dbReference type="Proteomes" id="UP000651057"/>
    </source>
</evidence>
<dbReference type="RefSeq" id="WP_201919202.1">
    <property type="nucleotide sequence ID" value="NZ_BAABAX010000005.1"/>
</dbReference>
<dbReference type="InterPro" id="IPR001640">
    <property type="entry name" value="Lgt"/>
</dbReference>
<keyword evidence="2" id="KW-1003">Cell membrane</keyword>
<dbReference type="GO" id="GO:0005886">
    <property type="term" value="C:plasma membrane"/>
    <property type="evidence" value="ECO:0007669"/>
    <property type="project" value="InterPro"/>
</dbReference>
<feature type="transmembrane region" description="Helical" evidence="7">
    <location>
        <begin position="98"/>
        <end position="115"/>
    </location>
</feature>
<evidence type="ECO:0000313" key="8">
    <source>
        <dbReference type="EMBL" id="MBL0683836.1"/>
    </source>
</evidence>
<evidence type="ECO:0000256" key="6">
    <source>
        <dbReference type="ARBA" id="ARBA00023136"/>
    </source>
</evidence>
<evidence type="ECO:0000256" key="4">
    <source>
        <dbReference type="ARBA" id="ARBA00022692"/>
    </source>
</evidence>